<sequence length="345" mass="36038">MGTRASWAVVSASLWLAVCGCKPEAPPVSAPERAGAEPTGIGPVVIVEAPTVPLGCQATTPIGGALLIPEAAQWLVRISPAQLMHSAFWSALGSEVESGELSELFAGLRECGLEPASFQDVLIGFESENENYVMVVQGPGVGQSDLATCAVQVMRRQLPGEKTMEVEASLSPGAFGGPPMIPFDNGVAYLISPDELVFASLAWQYEVGQLAQCMGQPALESSAIASLAPLISRVDTRADLWMIGHVPPSLASIFLMFGGPSQGPSDVAMTVDFSSGFGFDMSLTLDSAATAEQARTALQTSLDQLAANGNSELERFLAGVSLEASGPRLLLHGWISAERLPSLLP</sequence>
<dbReference type="RefSeq" id="WP_146157992.1">
    <property type="nucleotide sequence ID" value="NZ_PVNL01000089.1"/>
</dbReference>
<comment type="caution">
    <text evidence="1">The sequence shown here is derived from an EMBL/GenBank/DDBJ whole genome shotgun (WGS) entry which is preliminary data.</text>
</comment>
<organism evidence="1 2">
    <name type="scientific">Enhygromyxa salina</name>
    <dbReference type="NCBI Taxonomy" id="215803"/>
    <lineage>
        <taxon>Bacteria</taxon>
        <taxon>Pseudomonadati</taxon>
        <taxon>Myxococcota</taxon>
        <taxon>Polyangia</taxon>
        <taxon>Nannocystales</taxon>
        <taxon>Nannocystaceae</taxon>
        <taxon>Enhygromyxa</taxon>
    </lineage>
</organism>
<gene>
    <name evidence="1" type="ORF">ENSA7_43900</name>
</gene>
<reference evidence="1 2" key="1">
    <citation type="submission" date="2018-03" db="EMBL/GenBank/DDBJ databases">
        <title>Draft Genome Sequences of the Obligatory Marine Myxobacteria Enhygromyxa salina SWB007.</title>
        <authorList>
            <person name="Poehlein A."/>
            <person name="Moghaddam J.A."/>
            <person name="Harms H."/>
            <person name="Alanjari M."/>
            <person name="Koenig G.M."/>
            <person name="Daniel R."/>
            <person name="Schaeberle T.F."/>
        </authorList>
    </citation>
    <scope>NUCLEOTIDE SEQUENCE [LARGE SCALE GENOMIC DNA]</scope>
    <source>
        <strain evidence="1 2">SWB007</strain>
    </source>
</reference>
<dbReference type="AlphaFoldDB" id="A0A2S9YKV4"/>
<name>A0A2S9YKV4_9BACT</name>
<proteinExistence type="predicted"/>
<evidence type="ECO:0000313" key="1">
    <source>
        <dbReference type="EMBL" id="PRQ05719.1"/>
    </source>
</evidence>
<evidence type="ECO:0008006" key="3">
    <source>
        <dbReference type="Google" id="ProtNLM"/>
    </source>
</evidence>
<dbReference type="EMBL" id="PVNL01000089">
    <property type="protein sequence ID" value="PRQ05719.1"/>
    <property type="molecule type" value="Genomic_DNA"/>
</dbReference>
<protein>
    <recommendedName>
        <fullName evidence="3">DUF3352 domain-containing protein</fullName>
    </recommendedName>
</protein>
<evidence type="ECO:0000313" key="2">
    <source>
        <dbReference type="Proteomes" id="UP000238823"/>
    </source>
</evidence>
<dbReference type="Proteomes" id="UP000238823">
    <property type="component" value="Unassembled WGS sequence"/>
</dbReference>
<accession>A0A2S9YKV4</accession>
<dbReference type="PROSITE" id="PS51257">
    <property type="entry name" value="PROKAR_LIPOPROTEIN"/>
    <property type="match status" value="1"/>
</dbReference>